<sequence>MCLLLILNVEFYVGRTELELKPALLLTVGCYRFLFFNEIYLINKILLLG</sequence>
<accession>A0AAT9H713</accession>
<evidence type="ECO:0000313" key="1">
    <source>
        <dbReference type="EMBL" id="BFM45323.1"/>
    </source>
</evidence>
<reference evidence="1" key="1">
    <citation type="submission" date="2024-05" db="EMBL/GenBank/DDBJ databases">
        <title>Whole-Genome Sequence of CFS9, a Potential Fish Probiotic Isolated from the Body Surface of Silurus asotus.</title>
        <authorList>
            <person name="Kojima M."/>
            <person name="Tobioka K."/>
            <person name="Yokota K."/>
            <person name="Nakatani H."/>
            <person name="Hori K."/>
            <person name="Tamaru Y."/>
            <person name="Okazaki F."/>
        </authorList>
    </citation>
    <scope>NUCLEOTIDE SEQUENCE</scope>
    <source>
        <strain evidence="1">CFS9</strain>
    </source>
</reference>
<protein>
    <submittedName>
        <fullName evidence="1">Uncharacterized protein</fullName>
    </submittedName>
</protein>
<dbReference type="AlphaFoldDB" id="A0AAT9H713"/>
<dbReference type="EMBL" id="AP031573">
    <property type="protein sequence ID" value="BFM45323.1"/>
    <property type="molecule type" value="Genomic_DNA"/>
</dbReference>
<name>A0AAT9H713_9FLAO</name>
<gene>
    <name evidence="1" type="ORF">CFS9_39640</name>
</gene>
<organism evidence="1">
    <name type="scientific">Flavobacterium sp. CFS9</name>
    <dbReference type="NCBI Taxonomy" id="3143118"/>
    <lineage>
        <taxon>Bacteria</taxon>
        <taxon>Pseudomonadati</taxon>
        <taxon>Bacteroidota</taxon>
        <taxon>Flavobacteriia</taxon>
        <taxon>Flavobacteriales</taxon>
        <taxon>Flavobacteriaceae</taxon>
        <taxon>Flavobacterium</taxon>
    </lineage>
</organism>
<proteinExistence type="predicted"/>